<evidence type="ECO:0000259" key="2">
    <source>
        <dbReference type="Pfam" id="PF03749"/>
    </source>
</evidence>
<dbReference type="EMBL" id="SOBG01000008">
    <property type="protein sequence ID" value="TDT68042.1"/>
    <property type="molecule type" value="Genomic_DNA"/>
</dbReference>
<dbReference type="InterPro" id="IPR040452">
    <property type="entry name" value="SfsA_C"/>
</dbReference>
<keyword evidence="5" id="KW-1185">Reference proteome</keyword>
<organism evidence="4 5">
    <name type="scientific">Hypnocyclicus thermotrophus</name>
    <dbReference type="NCBI Taxonomy" id="1627895"/>
    <lineage>
        <taxon>Bacteria</taxon>
        <taxon>Fusobacteriati</taxon>
        <taxon>Fusobacteriota</taxon>
        <taxon>Fusobacteriia</taxon>
        <taxon>Fusobacteriales</taxon>
        <taxon>Fusobacteriaceae</taxon>
        <taxon>Hypnocyclicus</taxon>
    </lineage>
</organism>
<evidence type="ECO:0000256" key="1">
    <source>
        <dbReference type="HAMAP-Rule" id="MF_00095"/>
    </source>
</evidence>
<comment type="caution">
    <text evidence="4">The sequence shown here is derived from an EMBL/GenBank/DDBJ whole genome shotgun (WGS) entry which is preliminary data.</text>
</comment>
<dbReference type="PANTHER" id="PTHR30545:SF2">
    <property type="entry name" value="SUGAR FERMENTATION STIMULATION PROTEIN A"/>
    <property type="match status" value="1"/>
</dbReference>
<evidence type="ECO:0000313" key="4">
    <source>
        <dbReference type="EMBL" id="TDT68042.1"/>
    </source>
</evidence>
<dbReference type="InterPro" id="IPR005224">
    <property type="entry name" value="SfsA"/>
</dbReference>
<dbReference type="Pfam" id="PF17746">
    <property type="entry name" value="SfsA_N"/>
    <property type="match status" value="1"/>
</dbReference>
<dbReference type="CDD" id="cd22357">
    <property type="entry name" value="SfsA-like"/>
    <property type="match status" value="1"/>
</dbReference>
<dbReference type="Pfam" id="PF03749">
    <property type="entry name" value="SfsA"/>
    <property type="match status" value="1"/>
</dbReference>
<dbReference type="HAMAP" id="MF_00095">
    <property type="entry name" value="SfsA"/>
    <property type="match status" value="1"/>
</dbReference>
<name>A0AA46I528_9FUSO</name>
<protein>
    <recommendedName>
        <fullName evidence="1">Sugar fermentation stimulation protein homolog</fullName>
    </recommendedName>
</protein>
<evidence type="ECO:0000313" key="5">
    <source>
        <dbReference type="Proteomes" id="UP000294678"/>
    </source>
</evidence>
<proteinExistence type="inferred from homology"/>
<reference evidence="4 5" key="1">
    <citation type="submission" date="2019-03" db="EMBL/GenBank/DDBJ databases">
        <title>Genomic Encyclopedia of Type Strains, Phase IV (KMG-IV): sequencing the most valuable type-strain genomes for metagenomic binning, comparative biology and taxonomic classification.</title>
        <authorList>
            <person name="Goeker M."/>
        </authorList>
    </citation>
    <scope>NUCLEOTIDE SEQUENCE [LARGE SCALE GENOMIC DNA]</scope>
    <source>
        <strain evidence="4 5">DSM 100055</strain>
    </source>
</reference>
<dbReference type="InterPro" id="IPR041465">
    <property type="entry name" value="SfsA_N"/>
</dbReference>
<accession>A0AA46I528</accession>
<sequence length="241" mass="28401">MKKILNIPIDKKGIFLERPNRYLSKVKIDNEIIEAHVHDPGRLKELLFENNKVYLQKAINPNRKTKWDVIAADSGDGEKILINSKFHRYISEKILNDFEISPFGKIDSIKAEVKYKNSRIDYLLEKGNKKIWVEVKGVSLSQDKIAKFPDAPTKRGQKHLKELIELKKTGDRTAIMFLILRNSIKFRPKYETDKEFAKLFYLAKEKGVEIYPILLEYKDKWIYYKKLIDIAEIDEVEKEKE</sequence>
<dbReference type="GO" id="GO:0003677">
    <property type="term" value="F:DNA binding"/>
    <property type="evidence" value="ECO:0007669"/>
    <property type="project" value="InterPro"/>
</dbReference>
<dbReference type="Proteomes" id="UP000294678">
    <property type="component" value="Unassembled WGS sequence"/>
</dbReference>
<gene>
    <name evidence="1" type="primary">sfsA</name>
    <name evidence="4" type="ORF">EV215_1763</name>
</gene>
<dbReference type="Gene3D" id="2.40.50.580">
    <property type="match status" value="1"/>
</dbReference>
<feature type="domain" description="SfsA N-terminal OB" evidence="3">
    <location>
        <begin position="16"/>
        <end position="77"/>
    </location>
</feature>
<dbReference type="Gene3D" id="3.40.1350.60">
    <property type="match status" value="1"/>
</dbReference>
<feature type="domain" description="Sugar fermentation stimulation protein C-terminal" evidence="2">
    <location>
        <begin position="87"/>
        <end position="219"/>
    </location>
</feature>
<evidence type="ECO:0000259" key="3">
    <source>
        <dbReference type="Pfam" id="PF17746"/>
    </source>
</evidence>
<dbReference type="RefSeq" id="WP_134113627.1">
    <property type="nucleotide sequence ID" value="NZ_SOBG01000008.1"/>
</dbReference>
<dbReference type="PANTHER" id="PTHR30545">
    <property type="entry name" value="SUGAR FERMENTATION STIMULATION PROTEIN A"/>
    <property type="match status" value="1"/>
</dbReference>
<dbReference type="AlphaFoldDB" id="A0AA46I528"/>
<comment type="similarity">
    <text evidence="1">Belongs to the SfsA family.</text>
</comment>
<dbReference type="NCBIfam" id="TIGR00230">
    <property type="entry name" value="sfsA"/>
    <property type="match status" value="1"/>
</dbReference>